<accession>A0AAV1EXX4</accession>
<dbReference type="Gene3D" id="2.60.40.10">
    <property type="entry name" value="Immunoglobulins"/>
    <property type="match status" value="1"/>
</dbReference>
<dbReference type="InterPro" id="IPR007110">
    <property type="entry name" value="Ig-like_dom"/>
</dbReference>
<dbReference type="SUPFAM" id="SSF48726">
    <property type="entry name" value="Immunoglobulin"/>
    <property type="match status" value="1"/>
</dbReference>
<evidence type="ECO:0000259" key="2">
    <source>
        <dbReference type="PROSITE" id="PS50835"/>
    </source>
</evidence>
<feature type="signal peptide" evidence="1">
    <location>
        <begin position="1"/>
        <end position="21"/>
    </location>
</feature>
<dbReference type="EMBL" id="OY660866">
    <property type="protein sequence ID" value="CAJ1053623.1"/>
    <property type="molecule type" value="Genomic_DNA"/>
</dbReference>
<name>A0AAV1EXX4_XYRNO</name>
<dbReference type="Proteomes" id="UP001178508">
    <property type="component" value="Chromosome 3"/>
</dbReference>
<dbReference type="AlphaFoldDB" id="A0AAV1EXX4"/>
<feature type="chain" id="PRO_5043561461" evidence="1">
    <location>
        <begin position="22"/>
        <end position="254"/>
    </location>
</feature>
<sequence>MGFSALHLLLWLLATVTLTTQELLTIRVTPKIVAACGQQVKLDCEVTSSQHGLSIKHIEWYQNNTSLCRINSEEVITTYHRHTVSDFHCEYQRGKLSIIFKEMKPMDSGDSKPFGCNIRSNKGVKDKSTTVDLQECCGHVEGVMKDGRPDCTFTRVYPDGEVHWFHGSHRLHGHHTGKRVEDGGWLTINSYLERKTSEVPYNCSLWSPKTGTYIASTLIKKRPKTNPLLGNGAGSYEPAWTFGFVAVLLVVSLK</sequence>
<gene>
    <name evidence="3" type="ORF">XNOV1_A009363</name>
</gene>
<proteinExistence type="predicted"/>
<organism evidence="3 4">
    <name type="scientific">Xyrichtys novacula</name>
    <name type="common">Pearly razorfish</name>
    <name type="synonym">Hemipteronotus novacula</name>
    <dbReference type="NCBI Taxonomy" id="13765"/>
    <lineage>
        <taxon>Eukaryota</taxon>
        <taxon>Metazoa</taxon>
        <taxon>Chordata</taxon>
        <taxon>Craniata</taxon>
        <taxon>Vertebrata</taxon>
        <taxon>Euteleostomi</taxon>
        <taxon>Actinopterygii</taxon>
        <taxon>Neopterygii</taxon>
        <taxon>Teleostei</taxon>
        <taxon>Neoteleostei</taxon>
        <taxon>Acanthomorphata</taxon>
        <taxon>Eupercaria</taxon>
        <taxon>Labriformes</taxon>
        <taxon>Labridae</taxon>
        <taxon>Xyrichtys</taxon>
    </lineage>
</organism>
<keyword evidence="1" id="KW-0732">Signal</keyword>
<dbReference type="InterPro" id="IPR013783">
    <property type="entry name" value="Ig-like_fold"/>
</dbReference>
<evidence type="ECO:0000313" key="3">
    <source>
        <dbReference type="EMBL" id="CAJ1053623.1"/>
    </source>
</evidence>
<protein>
    <submittedName>
        <fullName evidence="3">Uncharacterized protein LOC117816219 isoform X1</fullName>
    </submittedName>
</protein>
<dbReference type="PROSITE" id="PS50835">
    <property type="entry name" value="IG_LIKE"/>
    <property type="match status" value="1"/>
</dbReference>
<evidence type="ECO:0000313" key="4">
    <source>
        <dbReference type="Proteomes" id="UP001178508"/>
    </source>
</evidence>
<feature type="domain" description="Ig-like" evidence="2">
    <location>
        <begin position="37"/>
        <end position="132"/>
    </location>
</feature>
<dbReference type="InterPro" id="IPR036179">
    <property type="entry name" value="Ig-like_dom_sf"/>
</dbReference>
<evidence type="ECO:0000256" key="1">
    <source>
        <dbReference type="SAM" id="SignalP"/>
    </source>
</evidence>
<keyword evidence="4" id="KW-1185">Reference proteome</keyword>
<reference evidence="3" key="1">
    <citation type="submission" date="2023-08" db="EMBL/GenBank/DDBJ databases">
        <authorList>
            <person name="Alioto T."/>
            <person name="Alioto T."/>
            <person name="Gomez Garrido J."/>
        </authorList>
    </citation>
    <scope>NUCLEOTIDE SEQUENCE</scope>
</reference>